<gene>
    <name evidence="3" type="ORF">D0C37_21600</name>
</gene>
<keyword evidence="2" id="KW-0732">Signal</keyword>
<evidence type="ECO:0000313" key="3">
    <source>
        <dbReference type="EMBL" id="AXQ56944.1"/>
    </source>
</evidence>
<dbReference type="EMBL" id="CP031742">
    <property type="protein sequence ID" value="AXQ56944.1"/>
    <property type="molecule type" value="Genomic_DNA"/>
</dbReference>
<organism evidence="3 4">
    <name type="scientific">Streptomyces koyangensis</name>
    <dbReference type="NCBI Taxonomy" id="188770"/>
    <lineage>
        <taxon>Bacteria</taxon>
        <taxon>Bacillati</taxon>
        <taxon>Actinomycetota</taxon>
        <taxon>Actinomycetes</taxon>
        <taxon>Kitasatosporales</taxon>
        <taxon>Streptomycetaceae</taxon>
        <taxon>Streptomyces</taxon>
        <taxon>Streptomyces aurantiacus group</taxon>
    </lineage>
</organism>
<feature type="region of interest" description="Disordered" evidence="1">
    <location>
        <begin position="184"/>
        <end position="203"/>
    </location>
</feature>
<feature type="chain" id="PRO_5038742855" description="Lipoprotein" evidence="2">
    <location>
        <begin position="24"/>
        <end position="203"/>
    </location>
</feature>
<evidence type="ECO:0000313" key="4">
    <source>
        <dbReference type="Proteomes" id="UP000259636"/>
    </source>
</evidence>
<dbReference type="KEGG" id="sky:D0C37_21600"/>
<dbReference type="RefSeq" id="WP_117350060.1">
    <property type="nucleotide sequence ID" value="NZ_CP031742.1"/>
</dbReference>
<dbReference type="AlphaFoldDB" id="A0A385DG95"/>
<name>A0A385DG95_9ACTN</name>
<evidence type="ECO:0000256" key="2">
    <source>
        <dbReference type="SAM" id="SignalP"/>
    </source>
</evidence>
<protein>
    <recommendedName>
        <fullName evidence="5">Lipoprotein</fullName>
    </recommendedName>
</protein>
<proteinExistence type="predicted"/>
<sequence length="203" mass="20913">MTGRKTVRAAWPLLAVVAATVLSGCGIRATEVPTDFGPAPSRAACQVAGGEVAEPEAGEFTAPVALMCGGRLVDVDRVLPLRERHAGDPVRMARALLEELGRTPADDEERVGFTTDVRKGLTVTGPGEGDPQGALRLGTLPENLSVFALAQIVCTFSGSPAAASDGSVVLGGPDDAPLRRYSCTDEVRTRPGTAPTPAQTVAP</sequence>
<evidence type="ECO:0008006" key="5">
    <source>
        <dbReference type="Google" id="ProtNLM"/>
    </source>
</evidence>
<evidence type="ECO:0000256" key="1">
    <source>
        <dbReference type="SAM" id="MobiDB-lite"/>
    </source>
</evidence>
<feature type="signal peptide" evidence="2">
    <location>
        <begin position="1"/>
        <end position="23"/>
    </location>
</feature>
<reference evidence="3 4" key="1">
    <citation type="submission" date="2018-08" db="EMBL/GenBank/DDBJ databases">
        <authorList>
            <person name="Ferrada E.E."/>
            <person name="Latorre B.A."/>
        </authorList>
    </citation>
    <scope>NUCLEOTIDE SEQUENCE [LARGE SCALE GENOMIC DNA]</scope>
    <source>
        <strain evidence="3 4">VK-A60T</strain>
    </source>
</reference>
<dbReference type="GeneID" id="300116746"/>
<dbReference type="PROSITE" id="PS51257">
    <property type="entry name" value="PROKAR_LIPOPROTEIN"/>
    <property type="match status" value="1"/>
</dbReference>
<accession>A0A385DG95</accession>
<dbReference type="Proteomes" id="UP000259636">
    <property type="component" value="Chromosome"/>
</dbReference>